<gene>
    <name evidence="2" type="ORF">D6C84_06955</name>
</gene>
<dbReference type="InterPro" id="IPR000210">
    <property type="entry name" value="BTB/POZ_dom"/>
</dbReference>
<evidence type="ECO:0000313" key="2">
    <source>
        <dbReference type="EMBL" id="THZ80979.1"/>
    </source>
</evidence>
<sequence length="243" mass="27576">MQTKTNSGSASADWTSHSWDPKKVCAAITKSTKTIKLVSKTGEVTVSVHRELLCFFSSYYRAALKGNFSEAKTDSLIVDLSGKNLKDFVTWIYTGEIITTDETCDARLYVFGDQVDSLALRRSVLNEMHGKDALVRYEVIEILLSNLPEASALRKWTLARYINHWKPEDDETDPCLLDTVNDPGYNLANFVYQVLRGVVNREEDDSGCYCCQNACNYHEHESKEEWEATCGQIEDMEMPEDIE</sequence>
<protein>
    <recommendedName>
        <fullName evidence="1">BTB domain-containing protein</fullName>
    </recommendedName>
</protein>
<evidence type="ECO:0000313" key="3">
    <source>
        <dbReference type="Proteomes" id="UP000310039"/>
    </source>
</evidence>
<feature type="domain" description="BTB" evidence="1">
    <location>
        <begin position="33"/>
        <end position="101"/>
    </location>
</feature>
<dbReference type="PROSITE" id="PS50097">
    <property type="entry name" value="BTB"/>
    <property type="match status" value="1"/>
</dbReference>
<dbReference type="AlphaFoldDB" id="A0A4S9XME6"/>
<name>A0A4S9XME6_AURPU</name>
<comment type="caution">
    <text evidence="2">The sequence shown here is derived from an EMBL/GenBank/DDBJ whole genome shotgun (WGS) entry which is preliminary data.</text>
</comment>
<accession>A0A4S9XME6</accession>
<dbReference type="CDD" id="cd18186">
    <property type="entry name" value="BTB_POZ_ZBTB_KLHL-like"/>
    <property type="match status" value="1"/>
</dbReference>
<dbReference type="Proteomes" id="UP000310039">
    <property type="component" value="Unassembled WGS sequence"/>
</dbReference>
<dbReference type="EMBL" id="QZBT01000112">
    <property type="protein sequence ID" value="THZ80979.1"/>
    <property type="molecule type" value="Genomic_DNA"/>
</dbReference>
<proteinExistence type="predicted"/>
<dbReference type="Gene3D" id="3.30.710.10">
    <property type="entry name" value="Potassium Channel Kv1.1, Chain A"/>
    <property type="match status" value="1"/>
</dbReference>
<organism evidence="2 3">
    <name type="scientific">Aureobasidium pullulans</name>
    <name type="common">Black yeast</name>
    <name type="synonym">Pullularia pullulans</name>
    <dbReference type="NCBI Taxonomy" id="5580"/>
    <lineage>
        <taxon>Eukaryota</taxon>
        <taxon>Fungi</taxon>
        <taxon>Dikarya</taxon>
        <taxon>Ascomycota</taxon>
        <taxon>Pezizomycotina</taxon>
        <taxon>Dothideomycetes</taxon>
        <taxon>Dothideomycetidae</taxon>
        <taxon>Dothideales</taxon>
        <taxon>Saccotheciaceae</taxon>
        <taxon>Aureobasidium</taxon>
    </lineage>
</organism>
<dbReference type="Pfam" id="PF00651">
    <property type="entry name" value="BTB"/>
    <property type="match status" value="1"/>
</dbReference>
<dbReference type="InterPro" id="IPR011333">
    <property type="entry name" value="SKP1/BTB/POZ_sf"/>
</dbReference>
<dbReference type="SUPFAM" id="SSF54695">
    <property type="entry name" value="POZ domain"/>
    <property type="match status" value="1"/>
</dbReference>
<reference evidence="2 3" key="1">
    <citation type="submission" date="2018-10" db="EMBL/GenBank/DDBJ databases">
        <title>Fifty Aureobasidium pullulans genomes reveal a recombining polyextremotolerant generalist.</title>
        <authorList>
            <person name="Gostincar C."/>
            <person name="Turk M."/>
            <person name="Zajc J."/>
            <person name="Gunde-Cimerman N."/>
        </authorList>
    </citation>
    <scope>NUCLEOTIDE SEQUENCE [LARGE SCALE GENOMIC DNA]</scope>
    <source>
        <strain evidence="2 3">EXF-3403</strain>
    </source>
</reference>
<evidence type="ECO:0000259" key="1">
    <source>
        <dbReference type="PROSITE" id="PS50097"/>
    </source>
</evidence>